<evidence type="ECO:0000256" key="3">
    <source>
        <dbReference type="ARBA" id="ARBA00023163"/>
    </source>
</evidence>
<dbReference type="Proteomes" id="UP000605676">
    <property type="component" value="Unassembled WGS sequence"/>
</dbReference>
<dbReference type="RefSeq" id="WP_200466342.1">
    <property type="nucleotide sequence ID" value="NZ_JAENRR010000053.1"/>
</dbReference>
<sequence length="327" mass="36936">MKASIKIIAEQSGVSKTTVSFVLNGRGDEKNISADTQKRVLDTALRLNYQPNHLARSLSTGRSYTIGFVVPDISNPFFSRIARLVEHYAEEKGYSVMMASTDEKPEKEQKIINSFHNRQIDGVIIAPSSVDMIKNTPNFPFVTFDRQMPNFRTANITINNEESAYQLTQKLFERGCNRVGVVTLKAFLPNIKQRIDGYKKALQDNKLITDMELIVEANINDIRATIKSGIDTLMNLSRPVNGIFFLNNVLATEGIWVFNRYYPQLLDKVLFASFDNIDVFDYVQPKVISALQPGEEIARNCVNMLIAQIEGKNLQEAICLSTTIIER</sequence>
<dbReference type="PANTHER" id="PTHR30146">
    <property type="entry name" value="LACI-RELATED TRANSCRIPTIONAL REPRESSOR"/>
    <property type="match status" value="1"/>
</dbReference>
<dbReference type="CDD" id="cd01392">
    <property type="entry name" value="HTH_LacI"/>
    <property type="match status" value="1"/>
</dbReference>
<dbReference type="InterPro" id="IPR028082">
    <property type="entry name" value="Peripla_BP_I"/>
</dbReference>
<dbReference type="SUPFAM" id="SSF53822">
    <property type="entry name" value="Periplasmic binding protein-like I"/>
    <property type="match status" value="1"/>
</dbReference>
<keyword evidence="1" id="KW-0805">Transcription regulation</keyword>
<evidence type="ECO:0000256" key="2">
    <source>
        <dbReference type="ARBA" id="ARBA00023125"/>
    </source>
</evidence>
<gene>
    <name evidence="5" type="ORF">JIV24_17370</name>
</gene>
<reference evidence="5 6" key="1">
    <citation type="submission" date="2021-01" db="EMBL/GenBank/DDBJ databases">
        <title>Carboxyliciviraga sp.nov., isolated from coastal sediments.</title>
        <authorList>
            <person name="Lu D."/>
            <person name="Zhang T."/>
        </authorList>
    </citation>
    <scope>NUCLEOTIDE SEQUENCE [LARGE SCALE GENOMIC DNA]</scope>
    <source>
        <strain evidence="5 6">N1Y132</strain>
    </source>
</reference>
<evidence type="ECO:0000313" key="6">
    <source>
        <dbReference type="Proteomes" id="UP000605676"/>
    </source>
</evidence>
<keyword evidence="2 5" id="KW-0238">DNA-binding</keyword>
<dbReference type="Gene3D" id="1.10.260.40">
    <property type="entry name" value="lambda repressor-like DNA-binding domains"/>
    <property type="match status" value="1"/>
</dbReference>
<dbReference type="EMBL" id="JAENRR010000053">
    <property type="protein sequence ID" value="MBK3519122.1"/>
    <property type="molecule type" value="Genomic_DNA"/>
</dbReference>
<dbReference type="GO" id="GO:0003677">
    <property type="term" value="F:DNA binding"/>
    <property type="evidence" value="ECO:0007669"/>
    <property type="project" value="UniProtKB-KW"/>
</dbReference>
<dbReference type="PROSITE" id="PS50932">
    <property type="entry name" value="HTH_LACI_2"/>
    <property type="match status" value="1"/>
</dbReference>
<comment type="caution">
    <text evidence="5">The sequence shown here is derived from an EMBL/GenBank/DDBJ whole genome shotgun (WGS) entry which is preliminary data.</text>
</comment>
<dbReference type="InterPro" id="IPR000843">
    <property type="entry name" value="HTH_LacI"/>
</dbReference>
<keyword evidence="6" id="KW-1185">Reference proteome</keyword>
<dbReference type="SUPFAM" id="SSF47413">
    <property type="entry name" value="lambda repressor-like DNA-binding domains"/>
    <property type="match status" value="1"/>
</dbReference>
<name>A0ABS1HN61_9BACT</name>
<dbReference type="Gene3D" id="3.40.50.2300">
    <property type="match status" value="2"/>
</dbReference>
<accession>A0ABS1HN61</accession>
<evidence type="ECO:0000313" key="5">
    <source>
        <dbReference type="EMBL" id="MBK3519122.1"/>
    </source>
</evidence>
<dbReference type="InterPro" id="IPR010982">
    <property type="entry name" value="Lambda_DNA-bd_dom_sf"/>
</dbReference>
<dbReference type="PANTHER" id="PTHR30146:SF109">
    <property type="entry name" value="HTH-TYPE TRANSCRIPTIONAL REGULATOR GALS"/>
    <property type="match status" value="1"/>
</dbReference>
<dbReference type="InterPro" id="IPR025997">
    <property type="entry name" value="SBP_2_dom"/>
</dbReference>
<evidence type="ECO:0000256" key="1">
    <source>
        <dbReference type="ARBA" id="ARBA00023015"/>
    </source>
</evidence>
<dbReference type="SMART" id="SM00354">
    <property type="entry name" value="HTH_LACI"/>
    <property type="match status" value="1"/>
</dbReference>
<feature type="domain" description="HTH lacI-type" evidence="4">
    <location>
        <begin position="3"/>
        <end position="60"/>
    </location>
</feature>
<protein>
    <submittedName>
        <fullName evidence="5">LacI family DNA-binding transcriptional regulator</fullName>
    </submittedName>
</protein>
<proteinExistence type="predicted"/>
<organism evidence="5 6">
    <name type="scientific">Carboxylicivirga marina</name>
    <dbReference type="NCBI Taxonomy" id="2800988"/>
    <lineage>
        <taxon>Bacteria</taxon>
        <taxon>Pseudomonadati</taxon>
        <taxon>Bacteroidota</taxon>
        <taxon>Bacteroidia</taxon>
        <taxon>Marinilabiliales</taxon>
        <taxon>Marinilabiliaceae</taxon>
        <taxon>Carboxylicivirga</taxon>
    </lineage>
</organism>
<keyword evidence="3" id="KW-0804">Transcription</keyword>
<dbReference type="Pfam" id="PF00356">
    <property type="entry name" value="LacI"/>
    <property type="match status" value="1"/>
</dbReference>
<dbReference type="Pfam" id="PF13407">
    <property type="entry name" value="Peripla_BP_4"/>
    <property type="match status" value="1"/>
</dbReference>
<evidence type="ECO:0000259" key="4">
    <source>
        <dbReference type="PROSITE" id="PS50932"/>
    </source>
</evidence>